<dbReference type="Ensembl" id="ENSOKIT00005061776.1">
    <property type="protein sequence ID" value="ENSOKIP00005058111.1"/>
    <property type="gene ID" value="ENSOKIG00005022294.1"/>
</dbReference>
<organism evidence="17 18">
    <name type="scientific">Oncorhynchus kisutch</name>
    <name type="common">Coho salmon</name>
    <name type="synonym">Salmo kisutch</name>
    <dbReference type="NCBI Taxonomy" id="8019"/>
    <lineage>
        <taxon>Eukaryota</taxon>
        <taxon>Metazoa</taxon>
        <taxon>Chordata</taxon>
        <taxon>Craniata</taxon>
        <taxon>Vertebrata</taxon>
        <taxon>Euteleostomi</taxon>
        <taxon>Actinopterygii</taxon>
        <taxon>Neopterygii</taxon>
        <taxon>Teleostei</taxon>
        <taxon>Protacanthopterygii</taxon>
        <taxon>Salmoniformes</taxon>
        <taxon>Salmonidae</taxon>
        <taxon>Salmoninae</taxon>
        <taxon>Oncorhynchus</taxon>
    </lineage>
</organism>
<dbReference type="InterPro" id="IPR003598">
    <property type="entry name" value="Ig_sub2"/>
</dbReference>
<dbReference type="Pfam" id="PF00791">
    <property type="entry name" value="ZU5"/>
    <property type="match status" value="1"/>
</dbReference>
<dbReference type="InterPro" id="IPR013098">
    <property type="entry name" value="Ig_I-set"/>
</dbReference>
<dbReference type="GO" id="GO:0005042">
    <property type="term" value="F:netrin receptor activity"/>
    <property type="evidence" value="ECO:0007669"/>
    <property type="project" value="UniProtKB-UniRule"/>
</dbReference>
<evidence type="ECO:0000256" key="11">
    <source>
        <dbReference type="ARBA" id="ARBA00023170"/>
    </source>
</evidence>
<dbReference type="CDD" id="cd08799">
    <property type="entry name" value="Death_UNC5C"/>
    <property type="match status" value="1"/>
</dbReference>
<dbReference type="PANTHER" id="PTHR12582">
    <property type="entry name" value="NETRIN RECEPTOR UNC5"/>
    <property type="match status" value="1"/>
</dbReference>
<dbReference type="Gene3D" id="2.60.220.30">
    <property type="match status" value="1"/>
</dbReference>
<dbReference type="InterPro" id="IPR000906">
    <property type="entry name" value="ZU5_dom"/>
</dbReference>
<dbReference type="SUPFAM" id="SSF47986">
    <property type="entry name" value="DEATH domain"/>
    <property type="match status" value="1"/>
</dbReference>
<dbReference type="InterPro" id="IPR000488">
    <property type="entry name" value="Death_dom"/>
</dbReference>
<keyword evidence="8 14" id="KW-1133">Transmembrane helix</keyword>
<dbReference type="Gene3D" id="2.60.40.10">
    <property type="entry name" value="Immunoglobulins"/>
    <property type="match status" value="2"/>
</dbReference>
<dbReference type="PROSITE" id="PS50092">
    <property type="entry name" value="TSP1"/>
    <property type="match status" value="2"/>
</dbReference>
<feature type="domain" description="Ig-like" evidence="15">
    <location>
        <begin position="132"/>
        <end position="213"/>
    </location>
</feature>
<sequence length="864" mass="96059">MGLGDLPETFPSDPPEPLPVFLMEPEEAYIVKNKPVNLYCKATPATQIYFKCNSEWVHQKEHTVEERVDENSGLVVREASIEITRQQVEELFGPEDFWCQCVAWSSAGTTKSRKAHVRIAYLRKTFDQEPLGKEVSLEQEVLLQCRPPEGIPAAEVEWLKNEEIIDPADDRNFYITIDHNLIIKQARLSDTANYTCVAKNIVAKRRSTTATVIVYVNGAWSTWTEWTVCNSRCGRGYQKRTRSCTNPAPLNGGAICDGQGIQKLACNPLCPVDGLWTEWSKWSTCGTECTHWRRRECSAPVPKNGGKDCEGMVLQSKNCTDGLCMQTAPSTDDVALYVGVVIAVIMCLVISVIVALFVYRKNHRDFDSDIIDTSALNGGFQPVSIKTRCPLLSPADILTAPPDLTSAAAMYRGPVYALHDVADKIPMTNSPLLDPLPNLKIKVYNSSGLVTPSEDLRTQTQTLLRTGTRDPSCTALGSFNSLGGHLIVPNSGVSLLVPAGAVPQGRVYEMYVTVHRKDSMRPPVDDCQTVLSPVVSCGPPGALLTRPVIITMHHCAEADSGSAEDWLIQLKTQSQQAQWEEVVVVGEENFTTPCYIQMDEEACHILTETLGTYCLVGQSCSAATTKRLKLAIFGPVTCPALEYHIRVYCLDDTQDSLKEVLQMEKQMGGKLLDEPKTLNFKDSTHNLRLSIHDVPHTLWKSKLLAKYQELSFQQVWSGSQRNLHCTFTLERFCPSTVDLVCKLCVRQVEGEGQIFHIDTSLLDPASNITTLVGPNAFRIPLSIRQKLCGSLDAPQTRGNDWRMLAHKLNLDRYLNYFATKSSPTGVILDLWEAQHFPDGNLSRLAAVLEEMGRHENLMPMAMDH</sequence>
<keyword evidence="12" id="KW-0325">Glycoprotein</keyword>
<dbReference type="PANTHER" id="PTHR12582:SF49">
    <property type="entry name" value="NETRIN RECEPTOR UNC5"/>
    <property type="match status" value="1"/>
</dbReference>
<comment type="function">
    <text evidence="14">Receptor for netrin required for axon guidance. Mediates axon repulsion of neuronal growth cones in the developing nervous system upon ligand binding.</text>
</comment>
<dbReference type="SMART" id="SM00209">
    <property type="entry name" value="TSP1"/>
    <property type="match status" value="2"/>
</dbReference>
<feature type="domain" description="ZU5" evidence="16">
    <location>
        <begin position="473"/>
        <end position="610"/>
    </location>
</feature>
<evidence type="ECO:0000256" key="1">
    <source>
        <dbReference type="ARBA" id="ARBA00004251"/>
    </source>
</evidence>
<evidence type="ECO:0000256" key="5">
    <source>
        <dbReference type="ARBA" id="ARBA00022692"/>
    </source>
</evidence>
<keyword evidence="18" id="KW-1185">Reference proteome</keyword>
<reference evidence="17" key="1">
    <citation type="submission" date="2025-08" db="UniProtKB">
        <authorList>
            <consortium name="Ensembl"/>
        </authorList>
    </citation>
    <scope>IDENTIFICATION</scope>
</reference>
<dbReference type="FunFam" id="2.60.40.10:FF:000037">
    <property type="entry name" value="Unc-5 netrin receptor C"/>
    <property type="match status" value="1"/>
</dbReference>
<feature type="transmembrane region" description="Helical" evidence="14">
    <location>
        <begin position="334"/>
        <end position="359"/>
    </location>
</feature>
<dbReference type="Gene3D" id="1.10.533.10">
    <property type="entry name" value="Death Domain, Fas"/>
    <property type="match status" value="1"/>
</dbReference>
<dbReference type="GeneTree" id="ENSGT00950000182815"/>
<keyword evidence="11 14" id="KW-0675">Receptor</keyword>
<dbReference type="Gene3D" id="2.20.100.10">
    <property type="entry name" value="Thrombospondin type-1 (TSP1) repeat"/>
    <property type="match status" value="2"/>
</dbReference>
<dbReference type="Pfam" id="PF00531">
    <property type="entry name" value="Death"/>
    <property type="match status" value="1"/>
</dbReference>
<dbReference type="PROSITE" id="PS51145">
    <property type="entry name" value="ZU5"/>
    <property type="match status" value="1"/>
</dbReference>
<comment type="similarity">
    <text evidence="2 14">Belongs to the unc-5 family.</text>
</comment>
<dbReference type="GO" id="GO:0005886">
    <property type="term" value="C:plasma membrane"/>
    <property type="evidence" value="ECO:0007669"/>
    <property type="project" value="UniProtKB-SubCell"/>
</dbReference>
<dbReference type="InterPro" id="IPR033772">
    <property type="entry name" value="UPA"/>
</dbReference>
<keyword evidence="7" id="KW-0677">Repeat</keyword>
<gene>
    <name evidence="17" type="primary">UNC5C</name>
    <name evidence="17" type="synonym">unc5cb</name>
</gene>
<keyword evidence="5 14" id="KW-0812">Transmembrane</keyword>
<dbReference type="Pfam" id="PF07679">
    <property type="entry name" value="I-set"/>
    <property type="match status" value="1"/>
</dbReference>
<evidence type="ECO:0000256" key="12">
    <source>
        <dbReference type="ARBA" id="ARBA00023180"/>
    </source>
</evidence>
<evidence type="ECO:0000256" key="8">
    <source>
        <dbReference type="ARBA" id="ARBA00022989"/>
    </source>
</evidence>
<dbReference type="FunFam" id="1.10.533.10:FF:000001">
    <property type="entry name" value="Unc-5 netrin receptor B"/>
    <property type="match status" value="1"/>
</dbReference>
<name>A0A8C7HIP6_ONCKI</name>
<dbReference type="AlphaFoldDB" id="A0A8C7HIP6"/>
<keyword evidence="13 14" id="KW-0393">Immunoglobulin domain</keyword>
<evidence type="ECO:0000256" key="13">
    <source>
        <dbReference type="ARBA" id="ARBA00023319"/>
    </source>
</evidence>
<evidence type="ECO:0000256" key="6">
    <source>
        <dbReference type="ARBA" id="ARBA00022729"/>
    </source>
</evidence>
<dbReference type="InterPro" id="IPR013783">
    <property type="entry name" value="Ig-like_fold"/>
</dbReference>
<dbReference type="SUPFAM" id="SSF48726">
    <property type="entry name" value="Immunoglobulin"/>
    <property type="match status" value="2"/>
</dbReference>
<evidence type="ECO:0000256" key="10">
    <source>
        <dbReference type="ARBA" id="ARBA00023157"/>
    </source>
</evidence>
<dbReference type="InterPro" id="IPR037936">
    <property type="entry name" value="UNC5A-D"/>
</dbReference>
<evidence type="ECO:0000256" key="2">
    <source>
        <dbReference type="ARBA" id="ARBA00009844"/>
    </source>
</evidence>
<dbReference type="FunFam" id="2.60.40.10:FF:000039">
    <property type="entry name" value="Unc-5 netrin receptor C"/>
    <property type="match status" value="1"/>
</dbReference>
<dbReference type="FunFam" id="2.20.100.10:FF:000002">
    <property type="entry name" value="Unc-5 netrin receptor C"/>
    <property type="match status" value="1"/>
</dbReference>
<dbReference type="PRINTS" id="PR01705">
    <property type="entry name" value="TSP1REPEAT"/>
</dbReference>
<dbReference type="Proteomes" id="UP000694557">
    <property type="component" value="Unassembled WGS sequence"/>
</dbReference>
<keyword evidence="3 14" id="KW-0217">Developmental protein</keyword>
<evidence type="ECO:0000256" key="3">
    <source>
        <dbReference type="ARBA" id="ARBA00022473"/>
    </source>
</evidence>
<dbReference type="InterPro" id="IPR036179">
    <property type="entry name" value="Ig-like_dom_sf"/>
</dbReference>
<keyword evidence="10" id="KW-1015">Disulfide bond</keyword>
<dbReference type="PROSITE" id="PS50835">
    <property type="entry name" value="IG_LIKE"/>
    <property type="match status" value="1"/>
</dbReference>
<accession>A0A8C7HIP6</accession>
<dbReference type="Pfam" id="PF25609">
    <property type="entry name" value="Unc5_NetrinR_N"/>
    <property type="match status" value="1"/>
</dbReference>
<dbReference type="InterPro" id="IPR057755">
    <property type="entry name" value="UNC5A-D-like_N"/>
</dbReference>
<reference evidence="17" key="2">
    <citation type="submission" date="2025-09" db="UniProtKB">
        <authorList>
            <consortium name="Ensembl"/>
        </authorList>
    </citation>
    <scope>IDENTIFICATION</scope>
</reference>
<evidence type="ECO:0000259" key="15">
    <source>
        <dbReference type="PROSITE" id="PS50835"/>
    </source>
</evidence>
<evidence type="ECO:0000256" key="7">
    <source>
        <dbReference type="ARBA" id="ARBA00022737"/>
    </source>
</evidence>
<dbReference type="InterPro" id="IPR003599">
    <property type="entry name" value="Ig_sub"/>
</dbReference>
<keyword evidence="6" id="KW-0732">Signal</keyword>
<evidence type="ECO:0000313" key="18">
    <source>
        <dbReference type="Proteomes" id="UP000694557"/>
    </source>
</evidence>
<evidence type="ECO:0000256" key="4">
    <source>
        <dbReference type="ARBA" id="ARBA00022475"/>
    </source>
</evidence>
<evidence type="ECO:0000259" key="16">
    <source>
        <dbReference type="PROSITE" id="PS51145"/>
    </source>
</evidence>
<keyword evidence="4" id="KW-1003">Cell membrane</keyword>
<keyword evidence="9 14" id="KW-0472">Membrane</keyword>
<dbReference type="InterPro" id="IPR042154">
    <property type="entry name" value="Death_UNC5C"/>
</dbReference>
<dbReference type="SUPFAM" id="SSF82895">
    <property type="entry name" value="TSP-1 type 1 repeat"/>
    <property type="match status" value="2"/>
</dbReference>
<dbReference type="GO" id="GO:0007411">
    <property type="term" value="P:axon guidance"/>
    <property type="evidence" value="ECO:0007669"/>
    <property type="project" value="TreeGrafter"/>
</dbReference>
<protein>
    <recommendedName>
        <fullName evidence="14">Netrin receptor UNC5</fullName>
    </recommendedName>
</protein>
<dbReference type="SMART" id="SM00005">
    <property type="entry name" value="DEATH"/>
    <property type="match status" value="1"/>
</dbReference>
<comment type="subcellular location">
    <subcellularLocation>
        <location evidence="1 14">Cell membrane</location>
        <topology evidence="1 14">Single-pass type I membrane protein</topology>
    </subcellularLocation>
</comment>
<dbReference type="SMART" id="SM00408">
    <property type="entry name" value="IGc2"/>
    <property type="match status" value="1"/>
</dbReference>
<evidence type="ECO:0000313" key="17">
    <source>
        <dbReference type="Ensembl" id="ENSOKIP00005058111.1"/>
    </source>
</evidence>
<dbReference type="InterPro" id="IPR000884">
    <property type="entry name" value="TSP1_rpt"/>
</dbReference>
<evidence type="ECO:0000256" key="9">
    <source>
        <dbReference type="ARBA" id="ARBA00023136"/>
    </source>
</evidence>
<dbReference type="InterPro" id="IPR011029">
    <property type="entry name" value="DEATH-like_dom_sf"/>
</dbReference>
<dbReference type="InterPro" id="IPR007110">
    <property type="entry name" value="Ig-like_dom"/>
</dbReference>
<dbReference type="Pfam" id="PF00090">
    <property type="entry name" value="TSP_1"/>
    <property type="match status" value="2"/>
</dbReference>
<dbReference type="Pfam" id="PF17217">
    <property type="entry name" value="UPA"/>
    <property type="match status" value="1"/>
</dbReference>
<dbReference type="FunFam" id="2.60.220.30:FF:000003">
    <property type="entry name" value="Unc-5 netrin receptor C"/>
    <property type="match status" value="1"/>
</dbReference>
<dbReference type="InterPro" id="IPR036383">
    <property type="entry name" value="TSP1_rpt_sf"/>
</dbReference>
<dbReference type="SMART" id="SM00218">
    <property type="entry name" value="ZU5"/>
    <property type="match status" value="1"/>
</dbReference>
<evidence type="ECO:0000256" key="14">
    <source>
        <dbReference type="RuleBase" id="RU367033"/>
    </source>
</evidence>
<dbReference type="FunFam" id="2.20.100.10:FF:000008">
    <property type="entry name" value="Unc-5 netrin receptor C"/>
    <property type="match status" value="1"/>
</dbReference>
<proteinExistence type="inferred from homology"/>
<dbReference type="SMART" id="SM00409">
    <property type="entry name" value="IG"/>
    <property type="match status" value="1"/>
</dbReference>